<keyword evidence="3" id="KW-0808">Transferase</keyword>
<dbReference type="PANTHER" id="PTHR33121">
    <property type="entry name" value="CYCLIC DI-GMP PHOSPHODIESTERASE PDEF"/>
    <property type="match status" value="1"/>
</dbReference>
<feature type="domain" description="EAL" evidence="1">
    <location>
        <begin position="335"/>
        <end position="587"/>
    </location>
</feature>
<dbReference type="InterPro" id="IPR029787">
    <property type="entry name" value="Nucleotide_cyclase"/>
</dbReference>
<dbReference type="Gene3D" id="3.20.20.450">
    <property type="entry name" value="EAL domain"/>
    <property type="match status" value="1"/>
</dbReference>
<dbReference type="InterPro" id="IPR050706">
    <property type="entry name" value="Cyclic-di-GMP_PDE-like"/>
</dbReference>
<dbReference type="InterPro" id="IPR001633">
    <property type="entry name" value="EAL_dom"/>
</dbReference>
<dbReference type="InterPro" id="IPR035919">
    <property type="entry name" value="EAL_sf"/>
</dbReference>
<sequence>MTTLSQRDSKFSRLANAMTRTGYEDFLPQLAHELANILDVEYVMIARIADNDNVAETLAVSGRGKLLDNFSYPLTGTPCETIPEREPCQYQRGVAKQFPDDLLLADLGVESYFGMPIVTSDGRKIGLIGAMSTSATFMDTDNVEILRIAAAQVGSELELSSKKSHIQTLTYEDEVTGLPNRQQLREYLRHQNDVHTVLLVDLRRFKDINDLHSHSTGDTVLYAVADRLQSRIASRGFIARFSSDEFAIVPNPRWQATVEAMAAEIDQWFYEPINCGQHEFFLDICIGAAKRDPSTLPVNANELLRKASVALAEAKVANCKLMLFAEQMVESLKQRQRLFDRFLRALRDDKFSLHFQPQVALKDGAIVGAEALCRWYDEDLGWVSPAEFIPLAEERGLMPALGDWVLQAAVKQLKDWQAAGSPLPGPLSINISNKQLESSSFCQRVLELTQGIAPDALIFELTESAVMRSPETNIKQVNTLKDKGFRWAIDDFGTGYSSLSYLTRLRADVLKIDRSFVARVPGSQHDESLIKTIIAMANSMQMKLVAEGIEHPEQAQYLHRTGCEFGQGYYFSHPLPAEAFFEKIRNQ</sequence>
<accession>A0AA94JCU6</accession>
<evidence type="ECO:0000313" key="3">
    <source>
        <dbReference type="EMBL" id="RUO42545.1"/>
    </source>
</evidence>
<dbReference type="CDD" id="cd01948">
    <property type="entry name" value="EAL"/>
    <property type="match status" value="1"/>
</dbReference>
<dbReference type="CDD" id="cd01949">
    <property type="entry name" value="GGDEF"/>
    <property type="match status" value="1"/>
</dbReference>
<dbReference type="Pfam" id="PF01590">
    <property type="entry name" value="GAF"/>
    <property type="match status" value="1"/>
</dbReference>
<dbReference type="SMART" id="SM00065">
    <property type="entry name" value="GAF"/>
    <property type="match status" value="1"/>
</dbReference>
<gene>
    <name evidence="3" type="ORF">CWE23_10685</name>
</gene>
<evidence type="ECO:0000313" key="4">
    <source>
        <dbReference type="Proteomes" id="UP000286680"/>
    </source>
</evidence>
<protein>
    <submittedName>
        <fullName evidence="3">Histidine kinase</fullName>
    </submittedName>
</protein>
<dbReference type="SUPFAM" id="SSF55073">
    <property type="entry name" value="Nucleotide cyclase"/>
    <property type="match status" value="1"/>
</dbReference>
<reference evidence="4" key="1">
    <citation type="journal article" date="2018" name="Front. Microbiol.">
        <title>Genome-Based Analysis Reveals the Taxonomy and Diversity of the Family Idiomarinaceae.</title>
        <authorList>
            <person name="Liu Y."/>
            <person name="Lai Q."/>
            <person name="Shao Z."/>
        </authorList>
    </citation>
    <scope>NUCLEOTIDE SEQUENCE [LARGE SCALE GENOMIC DNA]</scope>
    <source>
        <strain evidence="4">SN-14</strain>
    </source>
</reference>
<evidence type="ECO:0000259" key="2">
    <source>
        <dbReference type="PROSITE" id="PS50887"/>
    </source>
</evidence>
<dbReference type="Gene3D" id="3.30.450.40">
    <property type="match status" value="1"/>
</dbReference>
<dbReference type="Pfam" id="PF00563">
    <property type="entry name" value="EAL"/>
    <property type="match status" value="1"/>
</dbReference>
<keyword evidence="4" id="KW-1185">Reference proteome</keyword>
<evidence type="ECO:0000259" key="1">
    <source>
        <dbReference type="PROSITE" id="PS50883"/>
    </source>
</evidence>
<dbReference type="SUPFAM" id="SSF141868">
    <property type="entry name" value="EAL domain-like"/>
    <property type="match status" value="1"/>
</dbReference>
<feature type="domain" description="GGDEF" evidence="2">
    <location>
        <begin position="193"/>
        <end position="327"/>
    </location>
</feature>
<comment type="caution">
    <text evidence="3">The sequence shown here is derived from an EMBL/GenBank/DDBJ whole genome shotgun (WGS) entry which is preliminary data.</text>
</comment>
<dbReference type="Pfam" id="PF00990">
    <property type="entry name" value="GGDEF"/>
    <property type="match status" value="1"/>
</dbReference>
<proteinExistence type="predicted"/>
<organism evidence="3 4">
    <name type="scientific">Idiomarina aquatica</name>
    <dbReference type="NCBI Taxonomy" id="1327752"/>
    <lineage>
        <taxon>Bacteria</taxon>
        <taxon>Pseudomonadati</taxon>
        <taxon>Pseudomonadota</taxon>
        <taxon>Gammaproteobacteria</taxon>
        <taxon>Alteromonadales</taxon>
        <taxon>Idiomarinaceae</taxon>
        <taxon>Idiomarina</taxon>
    </lineage>
</organism>
<dbReference type="GO" id="GO:0071111">
    <property type="term" value="F:cyclic-guanylate-specific phosphodiesterase activity"/>
    <property type="evidence" value="ECO:0007669"/>
    <property type="project" value="InterPro"/>
</dbReference>
<dbReference type="PROSITE" id="PS50883">
    <property type="entry name" value="EAL"/>
    <property type="match status" value="1"/>
</dbReference>
<dbReference type="InterPro" id="IPR043128">
    <property type="entry name" value="Rev_trsase/Diguanyl_cyclase"/>
</dbReference>
<name>A0AA94JCU6_9GAMM</name>
<dbReference type="NCBIfam" id="TIGR00254">
    <property type="entry name" value="GGDEF"/>
    <property type="match status" value="1"/>
</dbReference>
<dbReference type="AlphaFoldDB" id="A0AA94JCU6"/>
<dbReference type="InterPro" id="IPR003018">
    <property type="entry name" value="GAF"/>
</dbReference>
<keyword evidence="3" id="KW-0418">Kinase</keyword>
<dbReference type="PANTHER" id="PTHR33121:SF70">
    <property type="entry name" value="SIGNALING PROTEIN YKOW"/>
    <property type="match status" value="1"/>
</dbReference>
<dbReference type="GO" id="GO:0016301">
    <property type="term" value="F:kinase activity"/>
    <property type="evidence" value="ECO:0007669"/>
    <property type="project" value="UniProtKB-KW"/>
</dbReference>
<dbReference type="RefSeq" id="WP_126820230.1">
    <property type="nucleotide sequence ID" value="NZ_PIPS01000003.1"/>
</dbReference>
<dbReference type="SUPFAM" id="SSF55781">
    <property type="entry name" value="GAF domain-like"/>
    <property type="match status" value="1"/>
</dbReference>
<dbReference type="SMART" id="SM00052">
    <property type="entry name" value="EAL"/>
    <property type="match status" value="1"/>
</dbReference>
<dbReference type="SMART" id="SM00267">
    <property type="entry name" value="GGDEF"/>
    <property type="match status" value="1"/>
</dbReference>
<dbReference type="Gene3D" id="3.30.70.270">
    <property type="match status" value="1"/>
</dbReference>
<dbReference type="Proteomes" id="UP000286680">
    <property type="component" value="Unassembled WGS sequence"/>
</dbReference>
<dbReference type="InterPro" id="IPR000160">
    <property type="entry name" value="GGDEF_dom"/>
</dbReference>
<dbReference type="EMBL" id="PIPS01000003">
    <property type="protein sequence ID" value="RUO42545.1"/>
    <property type="molecule type" value="Genomic_DNA"/>
</dbReference>
<dbReference type="InterPro" id="IPR029016">
    <property type="entry name" value="GAF-like_dom_sf"/>
</dbReference>
<dbReference type="PROSITE" id="PS50887">
    <property type="entry name" value="GGDEF"/>
    <property type="match status" value="1"/>
</dbReference>